<gene>
    <name evidence="2" type="ORF">LAESUDRAFT_773068</name>
</gene>
<dbReference type="STRING" id="1314785.A0A165AT56"/>
<dbReference type="GeneID" id="63830836"/>
<feature type="region of interest" description="Disordered" evidence="1">
    <location>
        <begin position="58"/>
        <end position="102"/>
    </location>
</feature>
<dbReference type="Proteomes" id="UP000076871">
    <property type="component" value="Unassembled WGS sequence"/>
</dbReference>
<dbReference type="EMBL" id="KV427759">
    <property type="protein sequence ID" value="KZS99611.1"/>
    <property type="molecule type" value="Genomic_DNA"/>
</dbReference>
<reference evidence="2 3" key="1">
    <citation type="journal article" date="2016" name="Mol. Biol. Evol.">
        <title>Comparative Genomics of Early-Diverging Mushroom-Forming Fungi Provides Insights into the Origins of Lignocellulose Decay Capabilities.</title>
        <authorList>
            <person name="Nagy L.G."/>
            <person name="Riley R."/>
            <person name="Tritt A."/>
            <person name="Adam C."/>
            <person name="Daum C."/>
            <person name="Floudas D."/>
            <person name="Sun H."/>
            <person name="Yadav J.S."/>
            <person name="Pangilinan J."/>
            <person name="Larsson K.H."/>
            <person name="Matsuura K."/>
            <person name="Barry K."/>
            <person name="Labutti K."/>
            <person name="Kuo R."/>
            <person name="Ohm R.A."/>
            <person name="Bhattacharya S.S."/>
            <person name="Shirouzu T."/>
            <person name="Yoshinaga Y."/>
            <person name="Martin F.M."/>
            <person name="Grigoriev I.V."/>
            <person name="Hibbett D.S."/>
        </authorList>
    </citation>
    <scope>NUCLEOTIDE SEQUENCE [LARGE SCALE GENOMIC DNA]</scope>
    <source>
        <strain evidence="2 3">93-53</strain>
    </source>
</reference>
<proteinExistence type="predicted"/>
<evidence type="ECO:0000313" key="3">
    <source>
        <dbReference type="Proteomes" id="UP000076871"/>
    </source>
</evidence>
<evidence type="ECO:0000313" key="2">
    <source>
        <dbReference type="EMBL" id="KZS99611.1"/>
    </source>
</evidence>
<dbReference type="RefSeq" id="XP_040757352.1">
    <property type="nucleotide sequence ID" value="XM_040913808.1"/>
</dbReference>
<dbReference type="InParanoid" id="A0A165AT56"/>
<accession>A0A165AT56</accession>
<keyword evidence="3" id="KW-1185">Reference proteome</keyword>
<protein>
    <submittedName>
        <fullName evidence="2">Uncharacterized protein</fullName>
    </submittedName>
</protein>
<name>A0A165AT56_9APHY</name>
<evidence type="ECO:0000256" key="1">
    <source>
        <dbReference type="SAM" id="MobiDB-lite"/>
    </source>
</evidence>
<sequence>MQPRYIGPYVVLFRNQRGVYVLSELDEAVLDRPIAAFKVVPFTTRKKITISKEMLDASESRLKEISQAEDEGEEEPEVEDSEKESRSEEEDQQAEESDDSEK</sequence>
<feature type="compositionally biased region" description="Acidic residues" evidence="1">
    <location>
        <begin position="67"/>
        <end position="102"/>
    </location>
</feature>
<organism evidence="2 3">
    <name type="scientific">Laetiporus sulphureus 93-53</name>
    <dbReference type="NCBI Taxonomy" id="1314785"/>
    <lineage>
        <taxon>Eukaryota</taxon>
        <taxon>Fungi</taxon>
        <taxon>Dikarya</taxon>
        <taxon>Basidiomycota</taxon>
        <taxon>Agaricomycotina</taxon>
        <taxon>Agaricomycetes</taxon>
        <taxon>Polyporales</taxon>
        <taxon>Laetiporus</taxon>
    </lineage>
</organism>
<dbReference type="AlphaFoldDB" id="A0A165AT56"/>
<dbReference type="OrthoDB" id="3219745at2759"/>